<organism evidence="6 7">
    <name type="scientific">Stappia albiluteola</name>
    <dbReference type="NCBI Taxonomy" id="2758565"/>
    <lineage>
        <taxon>Bacteria</taxon>
        <taxon>Pseudomonadati</taxon>
        <taxon>Pseudomonadota</taxon>
        <taxon>Alphaproteobacteria</taxon>
        <taxon>Hyphomicrobiales</taxon>
        <taxon>Stappiaceae</taxon>
        <taxon>Stappia</taxon>
    </lineage>
</organism>
<dbReference type="Gene3D" id="1.10.357.10">
    <property type="entry name" value="Tetracycline Repressor, domain 2"/>
    <property type="match status" value="1"/>
</dbReference>
<evidence type="ECO:0000256" key="3">
    <source>
        <dbReference type="ARBA" id="ARBA00023163"/>
    </source>
</evidence>
<dbReference type="Proteomes" id="UP000541109">
    <property type="component" value="Unassembled WGS sequence"/>
</dbReference>
<dbReference type="PANTHER" id="PTHR47506">
    <property type="entry name" value="TRANSCRIPTIONAL REGULATORY PROTEIN"/>
    <property type="match status" value="1"/>
</dbReference>
<dbReference type="GO" id="GO:0003677">
    <property type="term" value="F:DNA binding"/>
    <property type="evidence" value="ECO:0007669"/>
    <property type="project" value="UniProtKB-UniRule"/>
</dbReference>
<comment type="caution">
    <text evidence="6">The sequence shown here is derived from an EMBL/GenBank/DDBJ whole genome shotgun (WGS) entry which is preliminary data.</text>
</comment>
<dbReference type="Gene3D" id="1.10.10.60">
    <property type="entry name" value="Homeodomain-like"/>
    <property type="match status" value="1"/>
</dbReference>
<sequence length="196" mass="21649">MARHREFDEEVALAGALNVFWKRGYTAASMQELCEAMGLNPGSVYAAYGSKHDLFLLAMRRYISDVTREGIGRIEKSASGIGGIRAYFDYLIDGIVAGRRQWGCLGTNAFMELGERDDLVQQIMAEHFLRLEDAFRRALERDPGLVHLGQKPVDLARYLVCVAQGLNVIARTSPDRARLEGIVSAALSACREPVAA</sequence>
<keyword evidence="2 4" id="KW-0238">DNA-binding</keyword>
<dbReference type="PANTHER" id="PTHR47506:SF10">
    <property type="entry name" value="TRANSCRIPTIONAL REGULATORY PROTEIN"/>
    <property type="match status" value="1"/>
</dbReference>
<accession>A0A839AJV6</accession>
<dbReference type="AlphaFoldDB" id="A0A839AJV6"/>
<keyword evidence="1" id="KW-0805">Transcription regulation</keyword>
<evidence type="ECO:0000256" key="1">
    <source>
        <dbReference type="ARBA" id="ARBA00023015"/>
    </source>
</evidence>
<proteinExistence type="predicted"/>
<evidence type="ECO:0000256" key="4">
    <source>
        <dbReference type="PROSITE-ProRule" id="PRU00335"/>
    </source>
</evidence>
<keyword evidence="3" id="KW-0804">Transcription</keyword>
<dbReference type="RefSeq" id="WP_182168009.1">
    <property type="nucleotide sequence ID" value="NZ_JACFXV010000066.1"/>
</dbReference>
<gene>
    <name evidence="6" type="ORF">H2509_18795</name>
</gene>
<evidence type="ECO:0000256" key="2">
    <source>
        <dbReference type="ARBA" id="ARBA00023125"/>
    </source>
</evidence>
<dbReference type="PROSITE" id="PS50977">
    <property type="entry name" value="HTH_TETR_2"/>
    <property type="match status" value="1"/>
</dbReference>
<dbReference type="SUPFAM" id="SSF46689">
    <property type="entry name" value="Homeodomain-like"/>
    <property type="match status" value="1"/>
</dbReference>
<evidence type="ECO:0000313" key="7">
    <source>
        <dbReference type="Proteomes" id="UP000541109"/>
    </source>
</evidence>
<dbReference type="SUPFAM" id="SSF48498">
    <property type="entry name" value="Tetracyclin repressor-like, C-terminal domain"/>
    <property type="match status" value="1"/>
</dbReference>
<name>A0A839AJV6_9HYPH</name>
<dbReference type="InterPro" id="IPR001647">
    <property type="entry name" value="HTH_TetR"/>
</dbReference>
<dbReference type="Pfam" id="PF00440">
    <property type="entry name" value="TetR_N"/>
    <property type="match status" value="1"/>
</dbReference>
<evidence type="ECO:0000313" key="6">
    <source>
        <dbReference type="EMBL" id="MBA5779182.1"/>
    </source>
</evidence>
<reference evidence="6 7" key="1">
    <citation type="submission" date="2020-07" db="EMBL/GenBank/DDBJ databases">
        <title>Stappia sp., F7233, whole genome shotgun sequencing project.</title>
        <authorList>
            <person name="Jiang S."/>
            <person name="Liu Z.W."/>
            <person name="Du Z.J."/>
        </authorList>
    </citation>
    <scope>NUCLEOTIDE SEQUENCE [LARGE SCALE GENOMIC DNA]</scope>
    <source>
        <strain evidence="6 7">F7233</strain>
    </source>
</reference>
<feature type="domain" description="HTH tetR-type" evidence="5">
    <location>
        <begin position="6"/>
        <end position="66"/>
    </location>
</feature>
<dbReference type="EMBL" id="JACFXV010000066">
    <property type="protein sequence ID" value="MBA5779182.1"/>
    <property type="molecule type" value="Genomic_DNA"/>
</dbReference>
<feature type="DNA-binding region" description="H-T-H motif" evidence="4">
    <location>
        <begin position="29"/>
        <end position="48"/>
    </location>
</feature>
<dbReference type="InterPro" id="IPR009057">
    <property type="entry name" value="Homeodomain-like_sf"/>
</dbReference>
<protein>
    <submittedName>
        <fullName evidence="6">TetR/AcrR family transcriptional regulator</fullName>
    </submittedName>
</protein>
<dbReference type="InterPro" id="IPR036271">
    <property type="entry name" value="Tet_transcr_reg_TetR-rel_C_sf"/>
</dbReference>
<evidence type="ECO:0000259" key="5">
    <source>
        <dbReference type="PROSITE" id="PS50977"/>
    </source>
</evidence>
<keyword evidence="7" id="KW-1185">Reference proteome</keyword>